<feature type="transmembrane region" description="Helical" evidence="1">
    <location>
        <begin position="404"/>
        <end position="424"/>
    </location>
</feature>
<name>A0A3N4KSM6_9PEZI</name>
<organism evidence="3 4">
    <name type="scientific">Morchella conica CCBAS932</name>
    <dbReference type="NCBI Taxonomy" id="1392247"/>
    <lineage>
        <taxon>Eukaryota</taxon>
        <taxon>Fungi</taxon>
        <taxon>Dikarya</taxon>
        <taxon>Ascomycota</taxon>
        <taxon>Pezizomycotina</taxon>
        <taxon>Pezizomycetes</taxon>
        <taxon>Pezizales</taxon>
        <taxon>Morchellaceae</taxon>
        <taxon>Morchella</taxon>
    </lineage>
</organism>
<dbReference type="Gene3D" id="1.10.3110.10">
    <property type="entry name" value="protoporphyrinogen ix oxidase, domain 3"/>
    <property type="match status" value="1"/>
</dbReference>
<dbReference type="STRING" id="1392247.A0A3N4KSM6"/>
<proteinExistence type="predicted"/>
<protein>
    <submittedName>
        <fullName evidence="3">FAD/NAD(P)-binding domain-containing protein</fullName>
    </submittedName>
</protein>
<sequence length="436" mass="48270">MPNFISFLKHLRIPTIPTQMTFSVTRDQGAFEWSGSSLSSLFAQRSNLFRPSMWRMLFDIIRFNTFALDLLTTSSEGDSEEETLGAYLDREGYSDAFRNDYLIPMTAAVWSTSPDKCALEFPAVTLVRFMWNHNLLNIVSSRPQWLTVKGGAKNYVEAVARAVPAHQVHMCMPVTSVRGSGSIGEDGCEKVLVSAKRGSVEFEYEYDHVIVATHGDQALRLLGEGATETEREILGEFRTSRNTAVLHGDKKLLPVRKSAWAAWNYLTSSTPTSANVAQVSLTYNMNILQYIPPQRFGDVLVTLNPLSPPDPATVQGVYEYEHPLYTPEAVAAQRRLPEIQGKRGITFAGAWTGYGFHEDGFTSGLRAAVGGLGAEVPFEVRDARCVKGVRPPGRGLVERALRTLVGVVYLVIVVLEALLGKGAVRREPVGRRKKEL</sequence>
<dbReference type="InterPro" id="IPR002937">
    <property type="entry name" value="Amino_oxidase"/>
</dbReference>
<dbReference type="GO" id="GO:0016491">
    <property type="term" value="F:oxidoreductase activity"/>
    <property type="evidence" value="ECO:0007669"/>
    <property type="project" value="InterPro"/>
</dbReference>
<feature type="domain" description="Amine oxidase" evidence="2">
    <location>
        <begin position="40"/>
        <end position="368"/>
    </location>
</feature>
<dbReference type="PANTHER" id="PTHR42923:SF17">
    <property type="entry name" value="AMINE OXIDASE DOMAIN-CONTAINING PROTEIN"/>
    <property type="match status" value="1"/>
</dbReference>
<keyword evidence="1" id="KW-1133">Transmembrane helix</keyword>
<dbReference type="InParanoid" id="A0A3N4KSM6"/>
<evidence type="ECO:0000259" key="2">
    <source>
        <dbReference type="Pfam" id="PF01593"/>
    </source>
</evidence>
<dbReference type="Gene3D" id="3.90.660.20">
    <property type="entry name" value="Protoporphyrinogen oxidase, mitochondrial, domain 2"/>
    <property type="match status" value="1"/>
</dbReference>
<evidence type="ECO:0000313" key="3">
    <source>
        <dbReference type="EMBL" id="RPB13507.1"/>
    </source>
</evidence>
<dbReference type="InterPro" id="IPR050464">
    <property type="entry name" value="Zeta_carotene_desat/Oxidored"/>
</dbReference>
<reference evidence="3 4" key="1">
    <citation type="journal article" date="2018" name="Nat. Ecol. Evol.">
        <title>Pezizomycetes genomes reveal the molecular basis of ectomycorrhizal truffle lifestyle.</title>
        <authorList>
            <person name="Murat C."/>
            <person name="Payen T."/>
            <person name="Noel B."/>
            <person name="Kuo A."/>
            <person name="Morin E."/>
            <person name="Chen J."/>
            <person name="Kohler A."/>
            <person name="Krizsan K."/>
            <person name="Balestrini R."/>
            <person name="Da Silva C."/>
            <person name="Montanini B."/>
            <person name="Hainaut M."/>
            <person name="Levati E."/>
            <person name="Barry K.W."/>
            <person name="Belfiori B."/>
            <person name="Cichocki N."/>
            <person name="Clum A."/>
            <person name="Dockter R.B."/>
            <person name="Fauchery L."/>
            <person name="Guy J."/>
            <person name="Iotti M."/>
            <person name="Le Tacon F."/>
            <person name="Lindquist E.A."/>
            <person name="Lipzen A."/>
            <person name="Malagnac F."/>
            <person name="Mello A."/>
            <person name="Molinier V."/>
            <person name="Miyauchi S."/>
            <person name="Poulain J."/>
            <person name="Riccioni C."/>
            <person name="Rubini A."/>
            <person name="Sitrit Y."/>
            <person name="Splivallo R."/>
            <person name="Traeger S."/>
            <person name="Wang M."/>
            <person name="Zifcakova L."/>
            <person name="Wipf D."/>
            <person name="Zambonelli A."/>
            <person name="Paolocci F."/>
            <person name="Nowrousian M."/>
            <person name="Ottonello S."/>
            <person name="Baldrian P."/>
            <person name="Spatafora J.W."/>
            <person name="Henrissat B."/>
            <person name="Nagy L.G."/>
            <person name="Aury J.M."/>
            <person name="Wincker P."/>
            <person name="Grigoriev I.V."/>
            <person name="Bonfante P."/>
            <person name="Martin F.M."/>
        </authorList>
    </citation>
    <scope>NUCLEOTIDE SEQUENCE [LARGE SCALE GENOMIC DNA]</scope>
    <source>
        <strain evidence="3 4">CCBAS932</strain>
    </source>
</reference>
<evidence type="ECO:0000313" key="4">
    <source>
        <dbReference type="Proteomes" id="UP000277580"/>
    </source>
</evidence>
<dbReference type="EMBL" id="ML119122">
    <property type="protein sequence ID" value="RPB13507.1"/>
    <property type="molecule type" value="Genomic_DNA"/>
</dbReference>
<dbReference type="Pfam" id="PF01593">
    <property type="entry name" value="Amino_oxidase"/>
    <property type="match status" value="1"/>
</dbReference>
<accession>A0A3N4KSM6</accession>
<keyword evidence="1" id="KW-0812">Transmembrane</keyword>
<dbReference type="Proteomes" id="UP000277580">
    <property type="component" value="Unassembled WGS sequence"/>
</dbReference>
<keyword evidence="1" id="KW-0472">Membrane</keyword>
<keyword evidence="4" id="KW-1185">Reference proteome</keyword>
<dbReference type="OrthoDB" id="5977668at2759"/>
<dbReference type="Gene3D" id="3.50.50.60">
    <property type="entry name" value="FAD/NAD(P)-binding domain"/>
    <property type="match status" value="1"/>
</dbReference>
<evidence type="ECO:0000256" key="1">
    <source>
        <dbReference type="SAM" id="Phobius"/>
    </source>
</evidence>
<dbReference type="InterPro" id="IPR036188">
    <property type="entry name" value="FAD/NAD-bd_sf"/>
</dbReference>
<dbReference type="PANTHER" id="PTHR42923">
    <property type="entry name" value="PROTOPORPHYRINOGEN OXIDASE"/>
    <property type="match status" value="1"/>
</dbReference>
<dbReference type="AlphaFoldDB" id="A0A3N4KSM6"/>
<gene>
    <name evidence="3" type="ORF">P167DRAFT_558249</name>
</gene>
<dbReference type="SUPFAM" id="SSF51905">
    <property type="entry name" value="FAD/NAD(P)-binding domain"/>
    <property type="match status" value="1"/>
</dbReference>